<gene>
    <name evidence="1" type="ORF">DMO24_24660</name>
</gene>
<feature type="non-terminal residue" evidence="1">
    <location>
        <position position="1"/>
    </location>
</feature>
<sequence>GRELSGVVAALEGSPTLSLLRQEADDAYLDVCGRALFPSSVPARSAGLRAIIGAGDALFRDVLADRITPTDACETLARVVAAVAASATPGSRPESPAPDRRSR</sequence>
<comment type="caution">
    <text evidence="1">The sequence shown here is derived from an EMBL/GenBank/DDBJ whole genome shotgun (WGS) entry which is preliminary data.</text>
</comment>
<evidence type="ECO:0000313" key="1">
    <source>
        <dbReference type="EMBL" id="PZA18708.1"/>
    </source>
</evidence>
<protein>
    <submittedName>
        <fullName evidence="1">TetR/AcrR family transcriptional regulator</fullName>
    </submittedName>
</protein>
<dbReference type="RefSeq" id="WP_220036198.1">
    <property type="nucleotide sequence ID" value="NZ_QKNV01000745.1"/>
</dbReference>
<evidence type="ECO:0000313" key="2">
    <source>
        <dbReference type="Proteomes" id="UP000247602"/>
    </source>
</evidence>
<dbReference type="Proteomes" id="UP000247602">
    <property type="component" value="Unassembled WGS sequence"/>
</dbReference>
<accession>A0A323VEF1</accession>
<dbReference type="EMBL" id="QKNV01000745">
    <property type="protein sequence ID" value="PZA18708.1"/>
    <property type="molecule type" value="Genomic_DNA"/>
</dbReference>
<reference evidence="1 2" key="1">
    <citation type="submission" date="2018-06" db="EMBL/GenBank/DDBJ databases">
        <title>Draft genome sequence of Modestobacter versicolor CP153-2.</title>
        <authorList>
            <person name="Gundlapally S.R."/>
        </authorList>
    </citation>
    <scope>NUCLEOTIDE SEQUENCE [LARGE SCALE GENOMIC DNA]</scope>
    <source>
        <strain evidence="1 2">CP153-2</strain>
    </source>
</reference>
<dbReference type="AlphaFoldDB" id="A0A323VEF1"/>
<proteinExistence type="predicted"/>
<keyword evidence="2" id="KW-1185">Reference proteome</keyword>
<name>A0A323VEF1_9ACTN</name>
<organism evidence="1 2">
    <name type="scientific">Modestobacter versicolor</name>
    <dbReference type="NCBI Taxonomy" id="429133"/>
    <lineage>
        <taxon>Bacteria</taxon>
        <taxon>Bacillati</taxon>
        <taxon>Actinomycetota</taxon>
        <taxon>Actinomycetes</taxon>
        <taxon>Geodermatophilales</taxon>
        <taxon>Geodermatophilaceae</taxon>
        <taxon>Modestobacter</taxon>
    </lineage>
</organism>